<evidence type="ECO:0000313" key="2">
    <source>
        <dbReference type="Proteomes" id="UP001057402"/>
    </source>
</evidence>
<comment type="caution">
    <text evidence="1">The sequence shown here is derived from an EMBL/GenBank/DDBJ whole genome shotgun (WGS) entry which is preliminary data.</text>
</comment>
<sequence>MTPPNTSGDQVRILAVDDDETTLWMLQETLGDLHYEVTTCRNHPEAISLLLEGRQGFSVVIANIDWNIGFELVELVGRNMGLPMIVTCWVPDIELVEKAIVNGALLGLLKEYLMSNPWLIWQLVIGQRGRNAVINKELASGEVEDQSSRSERCSRKESDSINLQTTTQLVWTDELIGLFNEVVDSLGENEATPKKILELMNVPFLTRGNISSRLQKHREKHNKAKEASKGEDPTASVAKSSKKNGGRAVIKEPVSINSKDNAAQLHFRGTDSSTGRAVGQIMSSCPYAQNNLLVNTITSNTCSHHQVAMNGRILPPSRVLDHRLSNKRPRRGFGEPSGHIHHGVERLGSEWIFGASQETRQSSQGNQDMQSSTIDGLVRVGHLDIDHTSSTTTAGEGTAIFRRASQTMGFGNNYSRVRQGPSRNLSRTCEKANDPSP</sequence>
<keyword evidence="2" id="KW-1185">Reference proteome</keyword>
<name>A0ACB9NTM3_9MYRT</name>
<gene>
    <name evidence="1" type="ORF">MLD38_024554</name>
</gene>
<dbReference type="Proteomes" id="UP001057402">
    <property type="component" value="Chromosome 7"/>
</dbReference>
<evidence type="ECO:0000313" key="1">
    <source>
        <dbReference type="EMBL" id="KAI4339637.1"/>
    </source>
</evidence>
<organism evidence="1 2">
    <name type="scientific">Melastoma candidum</name>
    <dbReference type="NCBI Taxonomy" id="119954"/>
    <lineage>
        <taxon>Eukaryota</taxon>
        <taxon>Viridiplantae</taxon>
        <taxon>Streptophyta</taxon>
        <taxon>Embryophyta</taxon>
        <taxon>Tracheophyta</taxon>
        <taxon>Spermatophyta</taxon>
        <taxon>Magnoliopsida</taxon>
        <taxon>eudicotyledons</taxon>
        <taxon>Gunneridae</taxon>
        <taxon>Pentapetalae</taxon>
        <taxon>rosids</taxon>
        <taxon>malvids</taxon>
        <taxon>Myrtales</taxon>
        <taxon>Melastomataceae</taxon>
        <taxon>Melastomatoideae</taxon>
        <taxon>Melastomateae</taxon>
        <taxon>Melastoma</taxon>
    </lineage>
</organism>
<dbReference type="EMBL" id="CM042886">
    <property type="protein sequence ID" value="KAI4339637.1"/>
    <property type="molecule type" value="Genomic_DNA"/>
</dbReference>
<proteinExistence type="predicted"/>
<protein>
    <submittedName>
        <fullName evidence="1">Uncharacterized protein</fullName>
    </submittedName>
</protein>
<accession>A0ACB9NTM3</accession>
<reference evidence="2" key="1">
    <citation type="journal article" date="2023" name="Front. Plant Sci.">
        <title>Chromosomal-level genome assembly of Melastoma candidum provides insights into trichome evolution.</title>
        <authorList>
            <person name="Zhong Y."/>
            <person name="Wu W."/>
            <person name="Sun C."/>
            <person name="Zou P."/>
            <person name="Liu Y."/>
            <person name="Dai S."/>
            <person name="Zhou R."/>
        </authorList>
    </citation>
    <scope>NUCLEOTIDE SEQUENCE [LARGE SCALE GENOMIC DNA]</scope>
</reference>